<gene>
    <name evidence="1" type="ORF">FB567DRAFT_555648</name>
</gene>
<dbReference type="EMBL" id="JAGMVJ010000034">
    <property type="protein sequence ID" value="KAH7067824.1"/>
    <property type="molecule type" value="Genomic_DNA"/>
</dbReference>
<dbReference type="AlphaFoldDB" id="A0A8K0QTK7"/>
<keyword evidence="2" id="KW-1185">Reference proteome</keyword>
<evidence type="ECO:0000313" key="1">
    <source>
        <dbReference type="EMBL" id="KAH7067824.1"/>
    </source>
</evidence>
<organism evidence="1 2">
    <name type="scientific">Paraphoma chrysanthemicola</name>
    <dbReference type="NCBI Taxonomy" id="798071"/>
    <lineage>
        <taxon>Eukaryota</taxon>
        <taxon>Fungi</taxon>
        <taxon>Dikarya</taxon>
        <taxon>Ascomycota</taxon>
        <taxon>Pezizomycotina</taxon>
        <taxon>Dothideomycetes</taxon>
        <taxon>Pleosporomycetidae</taxon>
        <taxon>Pleosporales</taxon>
        <taxon>Pleosporineae</taxon>
        <taxon>Phaeosphaeriaceae</taxon>
        <taxon>Paraphoma</taxon>
    </lineage>
</organism>
<accession>A0A8K0QTK7</accession>
<proteinExistence type="predicted"/>
<reference evidence="1" key="1">
    <citation type="journal article" date="2021" name="Nat. Commun.">
        <title>Genetic determinants of endophytism in the Arabidopsis root mycobiome.</title>
        <authorList>
            <person name="Mesny F."/>
            <person name="Miyauchi S."/>
            <person name="Thiergart T."/>
            <person name="Pickel B."/>
            <person name="Atanasova L."/>
            <person name="Karlsson M."/>
            <person name="Huettel B."/>
            <person name="Barry K.W."/>
            <person name="Haridas S."/>
            <person name="Chen C."/>
            <person name="Bauer D."/>
            <person name="Andreopoulos W."/>
            <person name="Pangilinan J."/>
            <person name="LaButti K."/>
            <person name="Riley R."/>
            <person name="Lipzen A."/>
            <person name="Clum A."/>
            <person name="Drula E."/>
            <person name="Henrissat B."/>
            <person name="Kohler A."/>
            <person name="Grigoriev I.V."/>
            <person name="Martin F.M."/>
            <person name="Hacquard S."/>
        </authorList>
    </citation>
    <scope>NUCLEOTIDE SEQUENCE</scope>
    <source>
        <strain evidence="1">MPI-SDFR-AT-0120</strain>
    </source>
</reference>
<comment type="caution">
    <text evidence="1">The sequence shown here is derived from an EMBL/GenBank/DDBJ whole genome shotgun (WGS) entry which is preliminary data.</text>
</comment>
<evidence type="ECO:0000313" key="2">
    <source>
        <dbReference type="Proteomes" id="UP000813461"/>
    </source>
</evidence>
<dbReference type="Proteomes" id="UP000813461">
    <property type="component" value="Unassembled WGS sequence"/>
</dbReference>
<name>A0A8K0QTK7_9PLEO</name>
<protein>
    <submittedName>
        <fullName evidence="1">Uncharacterized protein</fullName>
    </submittedName>
</protein>
<sequence length="212" mass="24470">MSTDPRRSQSHLGPETEERKTGYAKDYPWFVALKKNEKADFRDWAASENFDEFQGLWEHKLRLPIELPRETLQFVQQAGLQMLHQWQTPVFIERDPEHVTTLASLMIAGIMESPVESIEEDIPNVAYAIRYRNLKHIDVEYDLAYFMRPPLQLGSDGELSIPKQATPTCYTALLISWSIETSQDEKLHGSDVSDMWENLNLDEGWAVGGRMI</sequence>